<keyword evidence="4 18" id="KW-0132">Cell division</keyword>
<feature type="transmembrane region" description="Helical" evidence="16">
    <location>
        <begin position="20"/>
        <end position="38"/>
    </location>
</feature>
<feature type="binding site" evidence="14">
    <location>
        <begin position="402"/>
        <end position="409"/>
    </location>
    <ligand>
        <name>ATP</name>
        <dbReference type="ChEBI" id="CHEBI:30616"/>
    </ligand>
</feature>
<evidence type="ECO:0000256" key="16">
    <source>
        <dbReference type="SAM" id="Phobius"/>
    </source>
</evidence>
<dbReference type="PROSITE" id="PS50901">
    <property type="entry name" value="FTSK"/>
    <property type="match status" value="1"/>
</dbReference>
<evidence type="ECO:0000256" key="6">
    <source>
        <dbReference type="ARBA" id="ARBA00022741"/>
    </source>
</evidence>
<evidence type="ECO:0000259" key="17">
    <source>
        <dbReference type="PROSITE" id="PS50901"/>
    </source>
</evidence>
<feature type="region of interest" description="Disordered" evidence="15">
    <location>
        <begin position="223"/>
        <end position="245"/>
    </location>
</feature>
<dbReference type="EMBL" id="PFVJ01000017">
    <property type="protein sequence ID" value="PJA90262.1"/>
    <property type="molecule type" value="Genomic_DNA"/>
</dbReference>
<dbReference type="Pfam" id="PF17854">
    <property type="entry name" value="FtsK_alpha"/>
    <property type="match status" value="1"/>
</dbReference>
<evidence type="ECO:0000256" key="14">
    <source>
        <dbReference type="PROSITE-ProRule" id="PRU00289"/>
    </source>
</evidence>
<evidence type="ECO:0000256" key="4">
    <source>
        <dbReference type="ARBA" id="ARBA00022618"/>
    </source>
</evidence>
<keyword evidence="11 16" id="KW-0472">Membrane</keyword>
<proteinExistence type="inferred from homology"/>
<organism evidence="18 19">
    <name type="scientific">Candidatus Magasanikbacteria bacterium CG_4_9_14_3_um_filter_32_9</name>
    <dbReference type="NCBI Taxonomy" id="1974644"/>
    <lineage>
        <taxon>Bacteria</taxon>
        <taxon>Candidatus Magasanikiibacteriota</taxon>
    </lineage>
</organism>
<dbReference type="Gene3D" id="3.40.50.300">
    <property type="entry name" value="P-loop containing nucleotide triphosphate hydrolases"/>
    <property type="match status" value="1"/>
</dbReference>
<name>A0A2M7Z7J9_9BACT</name>
<dbReference type="GO" id="GO:0003677">
    <property type="term" value="F:DNA binding"/>
    <property type="evidence" value="ECO:0007669"/>
    <property type="project" value="UniProtKB-KW"/>
</dbReference>
<keyword evidence="9 16" id="KW-1133">Transmembrane helix</keyword>
<evidence type="ECO:0000256" key="15">
    <source>
        <dbReference type="SAM" id="MobiDB-lite"/>
    </source>
</evidence>
<dbReference type="GO" id="GO:0051301">
    <property type="term" value="P:cell division"/>
    <property type="evidence" value="ECO:0007669"/>
    <property type="project" value="UniProtKB-KW"/>
</dbReference>
<feature type="transmembrane region" description="Helical" evidence="16">
    <location>
        <begin position="87"/>
        <end position="105"/>
    </location>
</feature>
<accession>A0A2M7Z7J9</accession>
<comment type="subunit">
    <text evidence="13">Homohexamer. Forms a ring that surrounds DNA.</text>
</comment>
<comment type="caution">
    <text evidence="18">The sequence shown here is derived from an EMBL/GenBank/DDBJ whole genome shotgun (WGS) entry which is preliminary data.</text>
</comment>
<comment type="similarity">
    <text evidence="2">Belongs to the FtsK/SpoIIIE/SftA family.</text>
</comment>
<dbReference type="InterPro" id="IPR027417">
    <property type="entry name" value="P-loop_NTPase"/>
</dbReference>
<evidence type="ECO:0000256" key="7">
    <source>
        <dbReference type="ARBA" id="ARBA00022829"/>
    </source>
</evidence>
<evidence type="ECO:0000256" key="11">
    <source>
        <dbReference type="ARBA" id="ARBA00023136"/>
    </source>
</evidence>
<keyword evidence="8 14" id="KW-0067">ATP-binding</keyword>
<evidence type="ECO:0000256" key="1">
    <source>
        <dbReference type="ARBA" id="ARBA00004651"/>
    </source>
</evidence>
<dbReference type="CDD" id="cd01127">
    <property type="entry name" value="TrwB_TraG_TraD_VirD4"/>
    <property type="match status" value="1"/>
</dbReference>
<evidence type="ECO:0000256" key="9">
    <source>
        <dbReference type="ARBA" id="ARBA00022989"/>
    </source>
</evidence>
<keyword evidence="3" id="KW-1003">Cell membrane</keyword>
<dbReference type="InterPro" id="IPR036388">
    <property type="entry name" value="WH-like_DNA-bd_sf"/>
</dbReference>
<keyword evidence="12" id="KW-0131">Cell cycle</keyword>
<dbReference type="InterPro" id="IPR002543">
    <property type="entry name" value="FtsK_dom"/>
</dbReference>
<evidence type="ECO:0000256" key="10">
    <source>
        <dbReference type="ARBA" id="ARBA00023125"/>
    </source>
</evidence>
<evidence type="ECO:0000256" key="3">
    <source>
        <dbReference type="ARBA" id="ARBA00022475"/>
    </source>
</evidence>
<dbReference type="GO" id="GO:0005524">
    <property type="term" value="F:ATP binding"/>
    <property type="evidence" value="ECO:0007669"/>
    <property type="project" value="UniProtKB-UniRule"/>
</dbReference>
<dbReference type="Proteomes" id="UP000230843">
    <property type="component" value="Unassembled WGS sequence"/>
</dbReference>
<keyword evidence="7" id="KW-0159">Chromosome partition</keyword>
<feature type="transmembrane region" description="Helical" evidence="16">
    <location>
        <begin position="50"/>
        <end position="75"/>
    </location>
</feature>
<feature type="transmembrane region" description="Helical" evidence="16">
    <location>
        <begin position="138"/>
        <end position="163"/>
    </location>
</feature>
<evidence type="ECO:0000256" key="13">
    <source>
        <dbReference type="ARBA" id="ARBA00025923"/>
    </source>
</evidence>
<dbReference type="SUPFAM" id="SSF52540">
    <property type="entry name" value="P-loop containing nucleoside triphosphate hydrolases"/>
    <property type="match status" value="1"/>
</dbReference>
<dbReference type="SMART" id="SM00843">
    <property type="entry name" value="Ftsk_gamma"/>
    <property type="match status" value="1"/>
</dbReference>
<evidence type="ECO:0000256" key="8">
    <source>
        <dbReference type="ARBA" id="ARBA00022840"/>
    </source>
</evidence>
<evidence type="ECO:0000313" key="18">
    <source>
        <dbReference type="EMBL" id="PJA90262.1"/>
    </source>
</evidence>
<protein>
    <submittedName>
        <fullName evidence="18">Cell division protein FtsK</fullName>
    </submittedName>
</protein>
<dbReference type="PANTHER" id="PTHR22683:SF41">
    <property type="entry name" value="DNA TRANSLOCASE FTSK"/>
    <property type="match status" value="1"/>
</dbReference>
<dbReference type="SUPFAM" id="SSF46785">
    <property type="entry name" value="Winged helix' DNA-binding domain"/>
    <property type="match status" value="1"/>
</dbReference>
<dbReference type="Gene3D" id="3.30.980.40">
    <property type="match status" value="1"/>
</dbReference>
<dbReference type="Pfam" id="PF01580">
    <property type="entry name" value="FtsK_SpoIIIE"/>
    <property type="match status" value="1"/>
</dbReference>
<evidence type="ECO:0000256" key="12">
    <source>
        <dbReference type="ARBA" id="ARBA00023306"/>
    </source>
</evidence>
<evidence type="ECO:0000256" key="2">
    <source>
        <dbReference type="ARBA" id="ARBA00006474"/>
    </source>
</evidence>
<dbReference type="GO" id="GO:0005886">
    <property type="term" value="C:plasma membrane"/>
    <property type="evidence" value="ECO:0007669"/>
    <property type="project" value="UniProtKB-SubCell"/>
</dbReference>
<dbReference type="InterPro" id="IPR041027">
    <property type="entry name" value="FtsK_alpha"/>
</dbReference>
<keyword evidence="5 16" id="KW-0812">Transmembrane</keyword>
<dbReference type="AlphaFoldDB" id="A0A2M7Z7J9"/>
<comment type="subcellular location">
    <subcellularLocation>
        <location evidence="1">Cell membrane</location>
        <topology evidence="1">Multi-pass membrane protein</topology>
    </subcellularLocation>
</comment>
<feature type="domain" description="FtsK" evidence="17">
    <location>
        <begin position="384"/>
        <end position="572"/>
    </location>
</feature>
<dbReference type="Pfam" id="PF09397">
    <property type="entry name" value="FtsK_gamma"/>
    <property type="match status" value="1"/>
</dbReference>
<keyword evidence="6 14" id="KW-0547">Nucleotide-binding</keyword>
<dbReference type="InterPro" id="IPR003593">
    <property type="entry name" value="AAA+_ATPase"/>
</dbReference>
<dbReference type="InterPro" id="IPR036390">
    <property type="entry name" value="WH_DNA-bd_sf"/>
</dbReference>
<dbReference type="PANTHER" id="PTHR22683">
    <property type="entry name" value="SPORULATION PROTEIN RELATED"/>
    <property type="match status" value="1"/>
</dbReference>
<dbReference type="GO" id="GO:0007059">
    <property type="term" value="P:chromosome segregation"/>
    <property type="evidence" value="ECO:0007669"/>
    <property type="project" value="UniProtKB-KW"/>
</dbReference>
<dbReference type="InterPro" id="IPR050206">
    <property type="entry name" value="FtsK/SpoIIIE/SftA"/>
</dbReference>
<keyword evidence="10" id="KW-0238">DNA-binding</keyword>
<dbReference type="InterPro" id="IPR018541">
    <property type="entry name" value="Ftsk_gamma"/>
</dbReference>
<gene>
    <name evidence="18" type="ORF">CO137_00760</name>
</gene>
<sequence>MPRKKKQQNEPFNPNLSRGIVAILIIVLAIIITLSFFQNAGTVGIIIDKWILSSLFGFTRYFVPIVLAVLAWFFIKDVEYNYKATHGIGAFLFFLATSSILHLKFDASQMWIKALDGEGGGIFGMAAWPLKIYLGETASLILLIGFICVALLLLFNTSIIHLLHLNKRILSSLNTKIVGNTESFASKDRNTEIKINGMYGKEENEEESGSRVGNFLTRKIKGNDEEKNVQKNTTQNNKPKENDSWSQKVVIKDLPPIRLLTTRKGKPTSGDIKLNVRIIQETLSDFGINVEIGEVRVGPTVTQYSFKPARGVRLSKIASLTNNMALALAAHPIRIEAPIPGKSLVGIEVPNQKAAIVSIRELFESKEFEERKHNMMIALGKDVSGKVWFADLPKMPHLLIAGATGSGKTVCMNTVIMSLLYQNTAETLRIIMVDPKRVELTLYNGIPHLLTPVITNTQDMVNALRWTIEEMNRRFEVLASVGNRDILSYNEKHPDKKLPNIVFIVDELADLMATAANEVESGIIRLAQMARAVGIHLILATQRPSVDVITGLMKANIPGRIAFSVASLIDSRTILDAPGAEKLVGKGDMLLQTADLSKPVRIQGAFISEEELKSVVKFLKVDGENIYDSSILSKDGGNGGAINMFGGGNSGSQDTLFEEAKKIVMEAGKASASYLQRRLRVGYARAARLMDELEEAGIISEQQGSKPRDILNTAEETISTQQKIQEIPLTNNTGAELNVFKDKEEEQNEKFDDEDFLDIEIKESEDDLYDEEF</sequence>
<reference evidence="19" key="1">
    <citation type="submission" date="2017-09" db="EMBL/GenBank/DDBJ databases">
        <title>Depth-based differentiation of microbial function through sediment-hosted aquifers and enrichment of novel symbionts in the deep terrestrial subsurface.</title>
        <authorList>
            <person name="Probst A.J."/>
            <person name="Ladd B."/>
            <person name="Jarett J.K."/>
            <person name="Geller-Mcgrath D.E."/>
            <person name="Sieber C.M.K."/>
            <person name="Emerson J.B."/>
            <person name="Anantharaman K."/>
            <person name="Thomas B.C."/>
            <person name="Malmstrom R."/>
            <person name="Stieglmeier M."/>
            <person name="Klingl A."/>
            <person name="Woyke T."/>
            <person name="Ryan C.M."/>
            <person name="Banfield J.F."/>
        </authorList>
    </citation>
    <scope>NUCLEOTIDE SEQUENCE [LARGE SCALE GENOMIC DNA]</scope>
</reference>
<evidence type="ECO:0000313" key="19">
    <source>
        <dbReference type="Proteomes" id="UP000230843"/>
    </source>
</evidence>
<dbReference type="InterPro" id="IPR025199">
    <property type="entry name" value="FtsK_4TM"/>
</dbReference>
<dbReference type="SMART" id="SM00382">
    <property type="entry name" value="AAA"/>
    <property type="match status" value="1"/>
</dbReference>
<evidence type="ECO:0000256" key="5">
    <source>
        <dbReference type="ARBA" id="ARBA00022692"/>
    </source>
</evidence>
<dbReference type="Gene3D" id="1.10.10.10">
    <property type="entry name" value="Winged helix-like DNA-binding domain superfamily/Winged helix DNA-binding domain"/>
    <property type="match status" value="1"/>
</dbReference>
<dbReference type="Pfam" id="PF13491">
    <property type="entry name" value="FtsK_4TM"/>
    <property type="match status" value="1"/>
</dbReference>